<dbReference type="Gene3D" id="1.25.40.420">
    <property type="match status" value="1"/>
</dbReference>
<accession>A0A232FB17</accession>
<organism evidence="9 10">
    <name type="scientific">Trichomalopsis sarcophagae</name>
    <dbReference type="NCBI Taxonomy" id="543379"/>
    <lineage>
        <taxon>Eukaryota</taxon>
        <taxon>Metazoa</taxon>
        <taxon>Ecdysozoa</taxon>
        <taxon>Arthropoda</taxon>
        <taxon>Hexapoda</taxon>
        <taxon>Insecta</taxon>
        <taxon>Pterygota</taxon>
        <taxon>Neoptera</taxon>
        <taxon>Endopterygota</taxon>
        <taxon>Hymenoptera</taxon>
        <taxon>Apocrita</taxon>
        <taxon>Proctotrupomorpha</taxon>
        <taxon>Chalcidoidea</taxon>
        <taxon>Pteromalidae</taxon>
        <taxon>Pteromalinae</taxon>
        <taxon>Trichomalopsis</taxon>
    </lineage>
</organism>
<reference evidence="9 10" key="1">
    <citation type="journal article" date="2017" name="Curr. Biol.">
        <title>The Evolution of Venom by Co-option of Single-Copy Genes.</title>
        <authorList>
            <person name="Martinson E.O."/>
            <person name="Mrinalini"/>
            <person name="Kelkar Y.D."/>
            <person name="Chang C.H."/>
            <person name="Werren J.H."/>
        </authorList>
    </citation>
    <scope>NUCLEOTIDE SEQUENCE [LARGE SCALE GENOMIC DNA]</scope>
    <source>
        <strain evidence="9 10">Alberta</strain>
        <tissue evidence="9">Whole body</tissue>
    </source>
</reference>
<evidence type="ECO:0000313" key="10">
    <source>
        <dbReference type="Proteomes" id="UP000215335"/>
    </source>
</evidence>
<dbReference type="Gene3D" id="3.30.710.10">
    <property type="entry name" value="Potassium Channel Kv1.1, Chain A"/>
    <property type="match status" value="1"/>
</dbReference>
<dbReference type="InterPro" id="IPR011333">
    <property type="entry name" value="SKP1/BTB/POZ_sf"/>
</dbReference>
<dbReference type="AlphaFoldDB" id="A0A232FB17"/>
<dbReference type="SMART" id="SM00225">
    <property type="entry name" value="BTB"/>
    <property type="match status" value="1"/>
</dbReference>
<dbReference type="UniPathway" id="UPA00143"/>
<dbReference type="SMART" id="SM00875">
    <property type="entry name" value="BACK"/>
    <property type="match status" value="1"/>
</dbReference>
<dbReference type="Pfam" id="PF01344">
    <property type="entry name" value="Kelch_1"/>
    <property type="match status" value="1"/>
</dbReference>
<dbReference type="SUPFAM" id="SSF117281">
    <property type="entry name" value="Kelch motif"/>
    <property type="match status" value="2"/>
</dbReference>
<dbReference type="GO" id="GO:0016567">
    <property type="term" value="P:protein ubiquitination"/>
    <property type="evidence" value="ECO:0007669"/>
    <property type="project" value="UniProtKB-UniPathway"/>
</dbReference>
<dbReference type="FunFam" id="1.25.40.420:FF:000001">
    <property type="entry name" value="Kelch-like family member 12"/>
    <property type="match status" value="1"/>
</dbReference>
<proteinExistence type="predicted"/>
<evidence type="ECO:0000256" key="6">
    <source>
        <dbReference type="ARBA" id="ARBA00023203"/>
    </source>
</evidence>
<dbReference type="InterPro" id="IPR006652">
    <property type="entry name" value="Kelch_1"/>
</dbReference>
<dbReference type="Pfam" id="PF07707">
    <property type="entry name" value="BACK"/>
    <property type="match status" value="1"/>
</dbReference>
<protein>
    <recommendedName>
        <fullName evidence="2">Kelch-like protein diablo</fullName>
    </recommendedName>
</protein>
<name>A0A232FB17_9HYME</name>
<sequence>MEDTLQKYLVYQSQNHFSSLERLRIEEKLCDITINANGKEFRVHRFILAATIPYFETVLLSNFAESDREMISVQGISQTNVELFIKYAYTGQITLTEENAQCVMIDSDYLGLCEVKNQCAKFLEYCLDLQNVFEIYNLAELLDCTELQEKATKFIVQHFHEVSKTEQYSNVTSTFLINILSNEDMYFYSQEKVFEAVLRWIKYDVDNRKINLRDLIALIRFSSLSDEYVVRYVMKDELISDSVQYRNFINNMRNTQKCCKQGNSPINMRNSNREFGAPEGHVVIFCTWNASSIEMYNPYTDNWDTSNTNEIPGKAFICTAHKNRLYIVAGYVKTIVASPAWVYKPQRRIWNSIAPMNISRCDAGLAALNGYLYVCGGRDKRPLNIVERYCPETNRWKIVSSMHNCRYSLSVVAFEGFIYALGGHDGNVVLDTVERYDPAKDQWTILDSRMNEERSNFGAAVLNGKLFVCGGSRIALPFSPLNSVEVYDPTINRWECKTNMDTARFSPLVIANVGKLWAIGGNSYARSRTTIEMYDPETNSWSYAPPLRKKYRQITGAMIPF</sequence>
<dbReference type="InterPro" id="IPR000210">
    <property type="entry name" value="BTB/POZ_dom"/>
</dbReference>
<gene>
    <name evidence="9" type="ORF">TSAR_016575</name>
</gene>
<evidence type="ECO:0000259" key="8">
    <source>
        <dbReference type="PROSITE" id="PS50097"/>
    </source>
</evidence>
<evidence type="ECO:0000256" key="4">
    <source>
        <dbReference type="ARBA" id="ARBA00022737"/>
    </source>
</evidence>
<dbReference type="Proteomes" id="UP000215335">
    <property type="component" value="Unassembled WGS sequence"/>
</dbReference>
<dbReference type="InterPro" id="IPR017096">
    <property type="entry name" value="BTB-kelch_protein"/>
</dbReference>
<evidence type="ECO:0000256" key="1">
    <source>
        <dbReference type="ARBA" id="ARBA00004906"/>
    </source>
</evidence>
<dbReference type="Pfam" id="PF00651">
    <property type="entry name" value="BTB"/>
    <property type="match status" value="1"/>
</dbReference>
<evidence type="ECO:0000256" key="2">
    <source>
        <dbReference type="ARBA" id="ARBA00013699"/>
    </source>
</evidence>
<feature type="domain" description="BTB" evidence="8">
    <location>
        <begin position="30"/>
        <end position="97"/>
    </location>
</feature>
<evidence type="ECO:0000256" key="5">
    <source>
        <dbReference type="ARBA" id="ARBA00022786"/>
    </source>
</evidence>
<comment type="function">
    <text evidence="7">Probable substrate-specific adapter of an E3 ubiquitin-protein ligase complex which mediates the ubiquitination and subsequent proteasomal degradation of target proteins. May have a role in synapse differentiation and growth.</text>
</comment>
<dbReference type="PANTHER" id="PTHR24412:SF480">
    <property type="entry name" value="KELCH-LIKE PROTEIN 8"/>
    <property type="match status" value="1"/>
</dbReference>
<dbReference type="SUPFAM" id="SSF54695">
    <property type="entry name" value="POZ domain"/>
    <property type="match status" value="1"/>
</dbReference>
<dbReference type="PIRSF" id="PIRSF037037">
    <property type="entry name" value="Kelch-like_protein_gigaxonin"/>
    <property type="match status" value="1"/>
</dbReference>
<keyword evidence="3" id="KW-0880">Kelch repeat</keyword>
<dbReference type="Pfam" id="PF24681">
    <property type="entry name" value="Kelch_KLHDC2_KLHL20_DRC7"/>
    <property type="match status" value="1"/>
</dbReference>
<dbReference type="InterPro" id="IPR015915">
    <property type="entry name" value="Kelch-typ_b-propeller"/>
</dbReference>
<keyword evidence="10" id="KW-1185">Reference proteome</keyword>
<dbReference type="SMART" id="SM00612">
    <property type="entry name" value="Kelch"/>
    <property type="match status" value="5"/>
</dbReference>
<dbReference type="GO" id="GO:0003779">
    <property type="term" value="F:actin binding"/>
    <property type="evidence" value="ECO:0007669"/>
    <property type="project" value="UniProtKB-KW"/>
</dbReference>
<comment type="caution">
    <text evidence="9">The sequence shown here is derived from an EMBL/GenBank/DDBJ whole genome shotgun (WGS) entry which is preliminary data.</text>
</comment>
<dbReference type="OrthoDB" id="45365at2759"/>
<dbReference type="Gene3D" id="2.120.10.80">
    <property type="entry name" value="Kelch-type beta propeller"/>
    <property type="match status" value="1"/>
</dbReference>
<evidence type="ECO:0000256" key="7">
    <source>
        <dbReference type="ARBA" id="ARBA00043912"/>
    </source>
</evidence>
<dbReference type="PANTHER" id="PTHR24412">
    <property type="entry name" value="KELCH PROTEIN"/>
    <property type="match status" value="1"/>
</dbReference>
<evidence type="ECO:0000313" key="9">
    <source>
        <dbReference type="EMBL" id="OXU27659.1"/>
    </source>
</evidence>
<comment type="pathway">
    <text evidence="1">Protein modification; protein ubiquitination.</text>
</comment>
<dbReference type="STRING" id="543379.A0A232FB17"/>
<dbReference type="EMBL" id="NNAY01000560">
    <property type="protein sequence ID" value="OXU27659.1"/>
    <property type="molecule type" value="Genomic_DNA"/>
</dbReference>
<keyword evidence="6" id="KW-0009">Actin-binding</keyword>
<keyword evidence="4" id="KW-0677">Repeat</keyword>
<keyword evidence="5" id="KW-0833">Ubl conjugation pathway</keyword>
<evidence type="ECO:0000256" key="3">
    <source>
        <dbReference type="ARBA" id="ARBA00022441"/>
    </source>
</evidence>
<dbReference type="PROSITE" id="PS50097">
    <property type="entry name" value="BTB"/>
    <property type="match status" value="1"/>
</dbReference>
<dbReference type="InterPro" id="IPR011705">
    <property type="entry name" value="BACK"/>
</dbReference>